<gene>
    <name evidence="1" type="ORF">NDM98_06135</name>
</gene>
<organism evidence="1 2">
    <name type="scientific">Alkalicoccobacillus plakortidis</name>
    <dbReference type="NCBI Taxonomy" id="444060"/>
    <lineage>
        <taxon>Bacteria</taxon>
        <taxon>Bacillati</taxon>
        <taxon>Bacillota</taxon>
        <taxon>Bacilli</taxon>
        <taxon>Bacillales</taxon>
        <taxon>Bacillaceae</taxon>
        <taxon>Alkalicoccobacillus</taxon>
    </lineage>
</organism>
<dbReference type="Proteomes" id="UP001203665">
    <property type="component" value="Unassembled WGS sequence"/>
</dbReference>
<sequence>MEFPIHLDTEEAAKNLQPSILSTFKKLAASRYYTASQLELLSSEAKQILNSRYHELGAFAYLVYIEGVSTLSQSNDSSEQSYRRFEHFYASLGEELKQAIQTEKDTPAVFAFIRQLVIRMERDKHHQNAPWPSLVDQFVPQLSAGHIDRLDQILDTYSFSRSASSAVLVKSYVTLLAGREKNALQQLVSISANWTEQQLTKHFRCLEERERWETILHWLKQLFPSKSENRYGSLQAFADRSHSHLNKNGTFLTDVWDRWLLAPSFQRYAALTTHENKDKKQQIVDYLLPKLEVQLHQSQTVQVYIRLLHEQQRFEKAAEYFLMYERNPARLQEEKEALLQSMKTFTPHLVKPVLHQFVVRLAEKKSRAHYEKAAYYVSELMDVYKQDHTEDRFQEYMQLLKSEYKTYRAFIKELNLIHA</sequence>
<proteinExistence type="predicted"/>
<dbReference type="EMBL" id="JAMQJY010000001">
    <property type="protein sequence ID" value="MCM2675108.1"/>
    <property type="molecule type" value="Genomic_DNA"/>
</dbReference>
<accession>A0ABT0XGQ5</accession>
<evidence type="ECO:0000313" key="1">
    <source>
        <dbReference type="EMBL" id="MCM2675108.1"/>
    </source>
</evidence>
<reference evidence="1" key="1">
    <citation type="submission" date="2022-06" db="EMBL/GenBank/DDBJ databases">
        <title>Alkalicoccobacillus porphyridii sp. nov., isolated from a marine red alga, Porphyridium purpureum and reclassification of Shouchella plakortidis and Shouchella gibsonii as Alkalicoccobacillus plakortidis comb. nov. and Alkalicoccobacillus gibsonii comb. nov.</title>
        <authorList>
            <person name="Kim K.H."/>
            <person name="Lee J.K."/>
            <person name="Han D.M."/>
            <person name="Baek J.H."/>
            <person name="Jeon C.O."/>
        </authorList>
    </citation>
    <scope>NUCLEOTIDE SEQUENCE</scope>
    <source>
        <strain evidence="1">DSM 19153</strain>
    </source>
</reference>
<evidence type="ECO:0000313" key="2">
    <source>
        <dbReference type="Proteomes" id="UP001203665"/>
    </source>
</evidence>
<keyword evidence="2" id="KW-1185">Reference proteome</keyword>
<name>A0ABT0XGQ5_9BACI</name>
<comment type="caution">
    <text evidence="1">The sequence shown here is derived from an EMBL/GenBank/DDBJ whole genome shotgun (WGS) entry which is preliminary data.</text>
</comment>
<evidence type="ECO:0008006" key="3">
    <source>
        <dbReference type="Google" id="ProtNLM"/>
    </source>
</evidence>
<dbReference type="RefSeq" id="WP_251605373.1">
    <property type="nucleotide sequence ID" value="NZ_JAMQJY010000001.1"/>
</dbReference>
<protein>
    <recommendedName>
        <fullName evidence="3">EH signature protein</fullName>
    </recommendedName>
</protein>